<protein>
    <recommendedName>
        <fullName evidence="2">Integrase catalytic domain-containing protein</fullName>
    </recommendedName>
</protein>
<gene>
    <name evidence="3" type="ORF">CJ301_05675</name>
</gene>
<dbReference type="AlphaFoldDB" id="A0A2G1MIX1"/>
<feature type="region of interest" description="Disordered" evidence="1">
    <location>
        <begin position="686"/>
        <end position="724"/>
    </location>
</feature>
<dbReference type="GO" id="GO:0003676">
    <property type="term" value="F:nucleic acid binding"/>
    <property type="evidence" value="ECO:0007669"/>
    <property type="project" value="InterPro"/>
</dbReference>
<dbReference type="InterPro" id="IPR036397">
    <property type="entry name" value="RNaseH_sf"/>
</dbReference>
<comment type="caution">
    <text evidence="3">The sequence shown here is derived from an EMBL/GenBank/DDBJ whole genome shotgun (WGS) entry which is preliminary data.</text>
</comment>
<dbReference type="PROSITE" id="PS50994">
    <property type="entry name" value="INTEGRASE"/>
    <property type="match status" value="1"/>
</dbReference>
<dbReference type="Gene3D" id="3.30.420.10">
    <property type="entry name" value="Ribonuclease H-like superfamily/Ribonuclease H"/>
    <property type="match status" value="1"/>
</dbReference>
<feature type="compositionally biased region" description="Basic and acidic residues" evidence="1">
    <location>
        <begin position="715"/>
        <end position="724"/>
    </location>
</feature>
<proteinExistence type="predicted"/>
<evidence type="ECO:0000256" key="1">
    <source>
        <dbReference type="SAM" id="MobiDB-lite"/>
    </source>
</evidence>
<dbReference type="Proteomes" id="UP000221860">
    <property type="component" value="Unassembled WGS sequence"/>
</dbReference>
<feature type="domain" description="Integrase catalytic" evidence="2">
    <location>
        <begin position="300"/>
        <end position="506"/>
    </location>
</feature>
<dbReference type="GO" id="GO:0015074">
    <property type="term" value="P:DNA integration"/>
    <property type="evidence" value="ECO:0007669"/>
    <property type="project" value="InterPro"/>
</dbReference>
<sequence>MSKSRLPELPTAALVTAEGEQVLVAARSEQGHALINLTGSGWAPFHDSDGRPVKQGASMLAAATGNAVDQKAHGYFRYRWQLSEEERENVKFRAALCHAMSEIEGRDGRLTEGRLNTPQVRREIEETAGTIFGQKIGRAEMRGGRAKLAWPLPKGRTLLKYLRIFKDEGAHSVSLQDRHRLKGNRSGRVTHDVRLLMTEASKVWLTERKPSMAVAHAELRDLIESKNRLRRSRGLKDLQVPSLATLRAHIMKNVPSIARHIARNGEKDAHNKRGPGSTDVRAQMLGELVEIDECKLSIIVGIKEAGQWEELDEVQRARLVELEDGIRKQRIYLVLMLDVATRMPLAWVLTDQPRADATMAAFGMATRSKEREQQKYGCLREAAPAVGLAMVRNDNGPGLRNSVTKTAMAGIGTTSVDMRTHRSADKPFVERMFGTLETELIARLTGYTGNAPGALPAYDAVANGKLPVGVLYEIITRYLTDIYPHEPHFGFGMFGRTPYEVMQQTLREQGMIPPPSPHDRRVHLGKMARATPNDEGIRAFGLPYQSTEFQKLRDLYRGKWAVYLDPDDLRAATVLIEGYKEPIEAQLTATFFADLDFYEAKAIIEECRRQNPRNANPSEHHLMEAWRAIKATNRAFEGQFGSWEDIARKFERMTQGIHLPQSTGPLAVAMPGSLADADPVGAFSIGEGAPEPLEVAPAASPNETSPTTPTARRLGRPETKGKMT</sequence>
<keyword evidence="4" id="KW-1185">Reference proteome</keyword>
<accession>A0A2G1MIX1</accession>
<evidence type="ECO:0000313" key="3">
    <source>
        <dbReference type="EMBL" id="PHP28688.1"/>
    </source>
</evidence>
<dbReference type="InterPro" id="IPR012337">
    <property type="entry name" value="RNaseH-like_sf"/>
</dbReference>
<name>A0A2G1MIX1_9RHOB</name>
<dbReference type="OrthoDB" id="5287589at2"/>
<dbReference type="InterPro" id="IPR001584">
    <property type="entry name" value="Integrase_cat-core"/>
</dbReference>
<evidence type="ECO:0000313" key="4">
    <source>
        <dbReference type="Proteomes" id="UP000221860"/>
    </source>
</evidence>
<dbReference type="EMBL" id="NQWH01000006">
    <property type="protein sequence ID" value="PHP28688.1"/>
    <property type="molecule type" value="Genomic_DNA"/>
</dbReference>
<evidence type="ECO:0000259" key="2">
    <source>
        <dbReference type="PROSITE" id="PS50994"/>
    </source>
</evidence>
<feature type="compositionally biased region" description="Polar residues" evidence="1">
    <location>
        <begin position="701"/>
        <end position="710"/>
    </location>
</feature>
<dbReference type="SUPFAM" id="SSF53098">
    <property type="entry name" value="Ribonuclease H-like"/>
    <property type="match status" value="1"/>
</dbReference>
<organism evidence="3 4">
    <name type="scientific">Limimaricola cinnabarinus</name>
    <dbReference type="NCBI Taxonomy" id="1125964"/>
    <lineage>
        <taxon>Bacteria</taxon>
        <taxon>Pseudomonadati</taxon>
        <taxon>Pseudomonadota</taxon>
        <taxon>Alphaproteobacteria</taxon>
        <taxon>Rhodobacterales</taxon>
        <taxon>Paracoccaceae</taxon>
        <taxon>Limimaricola</taxon>
    </lineage>
</organism>
<reference evidence="3 4" key="1">
    <citation type="submission" date="2017-08" db="EMBL/GenBank/DDBJ databases">
        <title>Draft Genome Sequence of Loktanella cinnabarina Strain XM1, Isolated from Coastal Surface Water.</title>
        <authorList>
            <person name="Ma R."/>
            <person name="Wang J."/>
            <person name="Wang Q."/>
            <person name="Ma Z."/>
            <person name="Li J."/>
            <person name="Chen L."/>
        </authorList>
    </citation>
    <scope>NUCLEOTIDE SEQUENCE [LARGE SCALE GENOMIC DNA]</scope>
    <source>
        <strain evidence="3 4">XM1</strain>
    </source>
</reference>